<name>A0ACC2S0S9_9FUNG</name>
<organism evidence="1 2">
    <name type="scientific">Entomophthora muscae</name>
    <dbReference type="NCBI Taxonomy" id="34485"/>
    <lineage>
        <taxon>Eukaryota</taxon>
        <taxon>Fungi</taxon>
        <taxon>Fungi incertae sedis</taxon>
        <taxon>Zoopagomycota</taxon>
        <taxon>Entomophthoromycotina</taxon>
        <taxon>Entomophthoromycetes</taxon>
        <taxon>Entomophthorales</taxon>
        <taxon>Entomophthoraceae</taxon>
        <taxon>Entomophthora</taxon>
    </lineage>
</organism>
<dbReference type="Proteomes" id="UP001165960">
    <property type="component" value="Unassembled WGS sequence"/>
</dbReference>
<sequence>MSGSEDDFNATRALRLMTYDRFSSRGEHGARNKLTIALISPLNGRWAGHTPPLKKPDVSRTWRLRFSWLSASISFVLWGGSL</sequence>
<reference evidence="1" key="1">
    <citation type="submission" date="2022-04" db="EMBL/GenBank/DDBJ databases">
        <title>Genome of the entomopathogenic fungus Entomophthora muscae.</title>
        <authorList>
            <person name="Elya C."/>
            <person name="Lovett B.R."/>
            <person name="Lee E."/>
            <person name="Macias A.M."/>
            <person name="Hajek A.E."/>
            <person name="De Bivort B.L."/>
            <person name="Kasson M.T."/>
            <person name="De Fine Licht H.H."/>
            <person name="Stajich J.E."/>
        </authorList>
    </citation>
    <scope>NUCLEOTIDE SEQUENCE</scope>
    <source>
        <strain evidence="1">Berkeley</strain>
    </source>
</reference>
<protein>
    <submittedName>
        <fullName evidence="1">Uncharacterized protein</fullName>
    </submittedName>
</protein>
<comment type="caution">
    <text evidence="1">The sequence shown here is derived from an EMBL/GenBank/DDBJ whole genome shotgun (WGS) entry which is preliminary data.</text>
</comment>
<evidence type="ECO:0000313" key="1">
    <source>
        <dbReference type="EMBL" id="KAJ9055903.1"/>
    </source>
</evidence>
<evidence type="ECO:0000313" key="2">
    <source>
        <dbReference type="Proteomes" id="UP001165960"/>
    </source>
</evidence>
<dbReference type="EMBL" id="QTSX02006175">
    <property type="protein sequence ID" value="KAJ9055903.1"/>
    <property type="molecule type" value="Genomic_DNA"/>
</dbReference>
<gene>
    <name evidence="1" type="ORF">DSO57_1038501</name>
</gene>
<accession>A0ACC2S0S9</accession>
<keyword evidence="2" id="KW-1185">Reference proteome</keyword>
<proteinExistence type="predicted"/>